<feature type="region of interest" description="Disordered" evidence="1">
    <location>
        <begin position="123"/>
        <end position="142"/>
    </location>
</feature>
<feature type="compositionally biased region" description="Polar residues" evidence="1">
    <location>
        <begin position="364"/>
        <end position="376"/>
    </location>
</feature>
<proteinExistence type="predicted"/>
<name>A0A6P4J6U7_DROKI</name>
<feature type="compositionally biased region" description="Basic and acidic residues" evidence="1">
    <location>
        <begin position="556"/>
        <end position="566"/>
    </location>
</feature>
<dbReference type="AlphaFoldDB" id="A0A6P4J6U7"/>
<evidence type="ECO:0000313" key="3">
    <source>
        <dbReference type="RefSeq" id="XP_017031101.2"/>
    </source>
</evidence>
<dbReference type="GeneID" id="108080758"/>
<feature type="region of interest" description="Disordered" evidence="1">
    <location>
        <begin position="67"/>
        <end position="100"/>
    </location>
</feature>
<feature type="region of interest" description="Disordered" evidence="1">
    <location>
        <begin position="682"/>
        <end position="705"/>
    </location>
</feature>
<evidence type="ECO:0000313" key="2">
    <source>
        <dbReference type="Proteomes" id="UP001652661"/>
    </source>
</evidence>
<feature type="region of interest" description="Disordered" evidence="1">
    <location>
        <begin position="284"/>
        <end position="317"/>
    </location>
</feature>
<feature type="compositionally biased region" description="Acidic residues" evidence="1">
    <location>
        <begin position="575"/>
        <end position="597"/>
    </location>
</feature>
<feature type="region of interest" description="Disordered" evidence="1">
    <location>
        <begin position="498"/>
        <end position="539"/>
    </location>
</feature>
<feature type="compositionally biased region" description="Basic and acidic residues" evidence="1">
    <location>
        <begin position="605"/>
        <end position="616"/>
    </location>
</feature>
<dbReference type="OrthoDB" id="7873007at2759"/>
<sequence length="814" mass="92136">MGCLAVDVRLASKAGFPHSTYRYTQENNKLEMLRQTMSSTSGSTRDWKAGSLGESLGDQDCIVIGEVPKRPKRPTVLSSGEDTGRSVKSKSSRRSSDIQDQDAVACYTTKVKKKASQTNFFPEVEAQSQHSREGSASEEYAPNDMEYISSEQDEMQTRSQPSQRSTDHSKSFSQIYSEIYEESIERQQKAEQACRAYNINRSKLRGTRKRSDSRGRESGTYSSLESSYSSDLGKRSEEFGSQSNVEEFNCKAISEGQLTQTVGYRKITPIRSCFKRLPSSQTVNDMDSFRERSERSNKKLQPKKYYDEYSTNTYGQRSSLSLRESSVCIQSSVYSKPRKYQREGSNTEETNDHDYLTDCKSVSGIGNPTSVTSSSRTQRDYHSRSSTRHSHHHYRRLESVPKTYQDRGNSPINIKTRRQTIESRNVYTDMDTEEERDVSFRKSNISVGVQYPSDDEEGEEYRSNMSDISYPKSGGRSYCKESSVLSFTQLVRNVYDEDREMTDRSGSRIVSRGLGVTSDEEGPSQPSEYTFDDGHTNPCEEFTDVCSEDPEIHLEEEPYDKQDVGDRNVSPSEPDQVDGEIVEELSEDQILSSEEEPALSSTHLASHEMSDVESKPITDNLKTKSKNGLGLRIYNADEALMEIPEGFQGDAIILDDDADFLDITLTDDEEHIRAKLMAAALTTRTSNPSSSVNTSRKSRRSIDSTSSILSYKPSVIFSRRSEVEEKSPRTDRVSLLAERVFRACANPYTEPSNWQPSATPKSNWQPMEESKYSKLTASILDDRENTLNGALQLLTQDFNRKLQRQLKEIAQSFH</sequence>
<feature type="compositionally biased region" description="Basic and acidic residues" evidence="1">
    <location>
        <begin position="287"/>
        <end position="297"/>
    </location>
</feature>
<feature type="compositionally biased region" description="Low complexity" evidence="1">
    <location>
        <begin position="218"/>
        <end position="231"/>
    </location>
</feature>
<accession>A0A6P4J6U7</accession>
<gene>
    <name evidence="3" type="primary">laf</name>
</gene>
<feature type="region of interest" description="Disordered" evidence="1">
    <location>
        <begin position="151"/>
        <end position="171"/>
    </location>
</feature>
<organism evidence="2 3">
    <name type="scientific">Drosophila kikkawai</name>
    <name type="common">Fruit fly</name>
    <dbReference type="NCBI Taxonomy" id="30033"/>
    <lineage>
        <taxon>Eukaryota</taxon>
        <taxon>Metazoa</taxon>
        <taxon>Ecdysozoa</taxon>
        <taxon>Arthropoda</taxon>
        <taxon>Hexapoda</taxon>
        <taxon>Insecta</taxon>
        <taxon>Pterygota</taxon>
        <taxon>Neoptera</taxon>
        <taxon>Endopterygota</taxon>
        <taxon>Diptera</taxon>
        <taxon>Brachycera</taxon>
        <taxon>Muscomorpha</taxon>
        <taxon>Ephydroidea</taxon>
        <taxon>Drosophilidae</taxon>
        <taxon>Drosophila</taxon>
        <taxon>Sophophora</taxon>
    </lineage>
</organism>
<feature type="region of interest" description="Disordered" evidence="1">
    <location>
        <begin position="556"/>
        <end position="622"/>
    </location>
</feature>
<protein>
    <submittedName>
        <fullName evidence="3">Uro-adherence factor A</fullName>
    </submittedName>
</protein>
<keyword evidence="2" id="KW-1185">Reference proteome</keyword>
<dbReference type="RefSeq" id="XP_017031101.2">
    <property type="nucleotide sequence ID" value="XM_017175612.3"/>
</dbReference>
<feature type="region of interest" description="Disordered" evidence="1">
    <location>
        <begin position="334"/>
        <end position="412"/>
    </location>
</feature>
<reference evidence="3" key="1">
    <citation type="submission" date="2025-08" db="UniProtKB">
        <authorList>
            <consortium name="RefSeq"/>
        </authorList>
    </citation>
    <scope>IDENTIFICATION</scope>
    <source>
        <strain evidence="3">14028-0561.14</strain>
        <tissue evidence="3">Whole fly</tissue>
    </source>
</reference>
<feature type="compositionally biased region" description="Polar residues" evidence="1">
    <location>
        <begin position="682"/>
        <end position="695"/>
    </location>
</feature>
<dbReference type="Proteomes" id="UP001652661">
    <property type="component" value="Chromosome 3R"/>
</dbReference>
<feature type="compositionally biased region" description="Basic residues" evidence="1">
    <location>
        <begin position="385"/>
        <end position="395"/>
    </location>
</feature>
<feature type="region of interest" description="Disordered" evidence="1">
    <location>
        <begin position="204"/>
        <end position="238"/>
    </location>
</feature>
<evidence type="ECO:0000256" key="1">
    <source>
        <dbReference type="SAM" id="MobiDB-lite"/>
    </source>
</evidence>